<evidence type="ECO:0000256" key="2">
    <source>
        <dbReference type="ARBA" id="ARBA00022777"/>
    </source>
</evidence>
<dbReference type="EMBL" id="FUKR01000053">
    <property type="protein sequence ID" value="SJN35078.1"/>
    <property type="molecule type" value="Genomic_DNA"/>
</dbReference>
<keyword evidence="4" id="KW-1133">Transmembrane helix</keyword>
<feature type="transmembrane region" description="Helical" evidence="4">
    <location>
        <begin position="63"/>
        <end position="81"/>
    </location>
</feature>
<organism evidence="6 7">
    <name type="scientific">Mycetocola reblochoni REB411</name>
    <dbReference type="NCBI Taxonomy" id="1255698"/>
    <lineage>
        <taxon>Bacteria</taxon>
        <taxon>Bacillati</taxon>
        <taxon>Actinomycetota</taxon>
        <taxon>Actinomycetes</taxon>
        <taxon>Micrococcales</taxon>
        <taxon>Microbacteriaceae</taxon>
        <taxon>Mycetocola</taxon>
    </lineage>
</organism>
<protein>
    <submittedName>
        <fullName evidence="6">Two-component system, sensor protein</fullName>
    </submittedName>
</protein>
<evidence type="ECO:0000256" key="1">
    <source>
        <dbReference type="ARBA" id="ARBA00022679"/>
    </source>
</evidence>
<proteinExistence type="predicted"/>
<dbReference type="Pfam" id="PF02518">
    <property type="entry name" value="HATPase_c"/>
    <property type="match status" value="1"/>
</dbReference>
<dbReference type="Proteomes" id="UP000196778">
    <property type="component" value="Unassembled WGS sequence"/>
</dbReference>
<keyword evidence="1" id="KW-0808">Transferase</keyword>
<keyword evidence="4" id="KW-0472">Membrane</keyword>
<feature type="domain" description="Histidine kinase/HSP90-like ATPase" evidence="5">
    <location>
        <begin position="319"/>
        <end position="407"/>
    </location>
</feature>
<keyword evidence="2" id="KW-0418">Kinase</keyword>
<dbReference type="PANTHER" id="PTHR24421:SF61">
    <property type="entry name" value="OXYGEN SENSOR HISTIDINE KINASE NREB"/>
    <property type="match status" value="1"/>
</dbReference>
<evidence type="ECO:0000259" key="5">
    <source>
        <dbReference type="Pfam" id="PF02518"/>
    </source>
</evidence>
<feature type="transmembrane region" description="Helical" evidence="4">
    <location>
        <begin position="165"/>
        <end position="185"/>
    </location>
</feature>
<dbReference type="SUPFAM" id="SSF55874">
    <property type="entry name" value="ATPase domain of HSP90 chaperone/DNA topoisomerase II/histidine kinase"/>
    <property type="match status" value="1"/>
</dbReference>
<name>A0A1R4JSU5_9MICO</name>
<evidence type="ECO:0000313" key="6">
    <source>
        <dbReference type="EMBL" id="SJN35078.1"/>
    </source>
</evidence>
<dbReference type="Gene3D" id="3.30.565.10">
    <property type="entry name" value="Histidine kinase-like ATPase, C-terminal domain"/>
    <property type="match status" value="1"/>
</dbReference>
<evidence type="ECO:0000313" key="7">
    <source>
        <dbReference type="Proteomes" id="UP000196778"/>
    </source>
</evidence>
<feature type="transmembrane region" description="Helical" evidence="4">
    <location>
        <begin position="37"/>
        <end position="57"/>
    </location>
</feature>
<dbReference type="PANTHER" id="PTHR24421">
    <property type="entry name" value="NITRATE/NITRITE SENSOR PROTEIN NARX-RELATED"/>
    <property type="match status" value="1"/>
</dbReference>
<reference evidence="7" key="1">
    <citation type="submission" date="2017-02" db="EMBL/GenBank/DDBJ databases">
        <authorList>
            <person name="Dridi B."/>
        </authorList>
    </citation>
    <scope>NUCLEOTIDE SEQUENCE [LARGE SCALE GENOMIC DNA]</scope>
    <source>
        <strain evidence="7">EB411</strain>
    </source>
</reference>
<dbReference type="AlphaFoldDB" id="A0A1R4JSU5"/>
<keyword evidence="3" id="KW-0902">Two-component regulatory system</keyword>
<dbReference type="GO" id="GO:0016301">
    <property type="term" value="F:kinase activity"/>
    <property type="evidence" value="ECO:0007669"/>
    <property type="project" value="UniProtKB-KW"/>
</dbReference>
<dbReference type="InterPro" id="IPR036890">
    <property type="entry name" value="HATPase_C_sf"/>
</dbReference>
<dbReference type="InterPro" id="IPR050482">
    <property type="entry name" value="Sensor_HK_TwoCompSys"/>
</dbReference>
<feature type="transmembrane region" description="Helical" evidence="4">
    <location>
        <begin position="140"/>
        <end position="159"/>
    </location>
</feature>
<feature type="transmembrane region" description="Helical" evidence="4">
    <location>
        <begin position="115"/>
        <end position="133"/>
    </location>
</feature>
<dbReference type="GO" id="GO:0000160">
    <property type="term" value="P:phosphorelay signal transduction system"/>
    <property type="evidence" value="ECO:0007669"/>
    <property type="project" value="UniProtKB-KW"/>
</dbReference>
<feature type="transmembrane region" description="Helical" evidence="4">
    <location>
        <begin position="88"/>
        <end position="109"/>
    </location>
</feature>
<evidence type="ECO:0000256" key="3">
    <source>
        <dbReference type="ARBA" id="ARBA00023012"/>
    </source>
</evidence>
<keyword evidence="4" id="KW-0812">Transmembrane</keyword>
<sequence>MIVAELARFTPERYGMSRQEQNRFSWQQSRLLSRSTLAIGLSGVVAALCCLAIPSPMRLPDTAIAATLLALLGAVHLFLLVRRGPLAMVGVIVLSVTSAVMILLSSGPVTPNSSAFAILMVLSWGAGSLAPLLVSSWGRVIGLVGAFVAGLLLVFAVTVDDTLRTLIVAHYVTAWALCAAFGLWLHRSFVSMAHQVAGIGEGHRLERLASEVEAQRLREARLLHDTVLATLSMLAHGGAGVQDRALRQQAGADAELLSRLRQGETPEPHRSGSYSLVTRSERRTQRGDFEDLVERFEGHGLHIDWHGSTALALPPPKSDAVRLALTECLENVRRHAGTAHAQVTLSDDGMTVRVVVTDAGRGFDPDALDPARLGFRDSIVARMSDAGGGARVFSAPGAGTTVVLEMPR</sequence>
<keyword evidence="7" id="KW-1185">Reference proteome</keyword>
<dbReference type="InterPro" id="IPR003594">
    <property type="entry name" value="HATPase_dom"/>
</dbReference>
<dbReference type="OrthoDB" id="5125370at2"/>
<gene>
    <name evidence="6" type="ORF">FM119_09220</name>
</gene>
<dbReference type="CDD" id="cd16917">
    <property type="entry name" value="HATPase_UhpB-NarQ-NarX-like"/>
    <property type="match status" value="1"/>
</dbReference>
<evidence type="ECO:0000256" key="4">
    <source>
        <dbReference type="SAM" id="Phobius"/>
    </source>
</evidence>
<dbReference type="RefSeq" id="WP_087137406.1">
    <property type="nucleotide sequence ID" value="NZ_FUKR01000053.1"/>
</dbReference>
<accession>A0A1R4JSU5</accession>